<dbReference type="AlphaFoldDB" id="A0A8D8YZY0"/>
<dbReference type="EMBL" id="HBUF01403266">
    <property type="protein sequence ID" value="CAG6737446.1"/>
    <property type="molecule type" value="Transcribed_RNA"/>
</dbReference>
<proteinExistence type="predicted"/>
<sequence length="142" mass="16257">MLPKMLCWIKLLCVGSNYFSTSAQYLWNRSWAGPLVQRCPNRSSCEFPNKKDPRNTVSLSSNEYLSLGSVVASSSLEEMTTPDVKPIKPTPCLGSVVPIFSRSMFTQLFYLKGFHTFPVLSKTVIKPQYQYRRLQYRLSESE</sequence>
<accession>A0A8D8YZY0</accession>
<evidence type="ECO:0000256" key="1">
    <source>
        <dbReference type="SAM" id="SignalP"/>
    </source>
</evidence>
<feature type="signal peptide" evidence="1">
    <location>
        <begin position="1"/>
        <end position="23"/>
    </location>
</feature>
<keyword evidence="1" id="KW-0732">Signal</keyword>
<evidence type="ECO:0008006" key="3">
    <source>
        <dbReference type="Google" id="ProtNLM"/>
    </source>
</evidence>
<organism evidence="2">
    <name type="scientific">Cacopsylla melanoneura</name>
    <dbReference type="NCBI Taxonomy" id="428564"/>
    <lineage>
        <taxon>Eukaryota</taxon>
        <taxon>Metazoa</taxon>
        <taxon>Ecdysozoa</taxon>
        <taxon>Arthropoda</taxon>
        <taxon>Hexapoda</taxon>
        <taxon>Insecta</taxon>
        <taxon>Pterygota</taxon>
        <taxon>Neoptera</taxon>
        <taxon>Paraneoptera</taxon>
        <taxon>Hemiptera</taxon>
        <taxon>Sternorrhyncha</taxon>
        <taxon>Psylloidea</taxon>
        <taxon>Psyllidae</taxon>
        <taxon>Psyllinae</taxon>
        <taxon>Cacopsylla</taxon>
    </lineage>
</organism>
<reference evidence="2" key="1">
    <citation type="submission" date="2021-05" db="EMBL/GenBank/DDBJ databases">
        <authorList>
            <person name="Alioto T."/>
            <person name="Alioto T."/>
            <person name="Gomez Garrido J."/>
        </authorList>
    </citation>
    <scope>NUCLEOTIDE SEQUENCE</scope>
</reference>
<feature type="chain" id="PRO_5034772974" description="Secreted protein" evidence="1">
    <location>
        <begin position="24"/>
        <end position="142"/>
    </location>
</feature>
<evidence type="ECO:0000313" key="2">
    <source>
        <dbReference type="EMBL" id="CAG6737446.1"/>
    </source>
</evidence>
<name>A0A8D8YZY0_9HEMI</name>
<protein>
    <recommendedName>
        <fullName evidence="3">Secreted protein</fullName>
    </recommendedName>
</protein>